<dbReference type="SUPFAM" id="SSF52317">
    <property type="entry name" value="Class I glutamine amidotransferase-like"/>
    <property type="match status" value="1"/>
</dbReference>
<dbReference type="STRING" id="86666.SAMN04490247_2055"/>
<dbReference type="GO" id="GO:0005829">
    <property type="term" value="C:cytosol"/>
    <property type="evidence" value="ECO:0007669"/>
    <property type="project" value="TreeGrafter"/>
</dbReference>
<dbReference type="PANTHER" id="PTHR43418">
    <property type="entry name" value="MULTIFUNCTIONAL TRYPTOPHAN BIOSYNTHESIS PROTEIN-RELATED"/>
    <property type="match status" value="1"/>
</dbReference>
<dbReference type="Pfam" id="PF00117">
    <property type="entry name" value="GATase"/>
    <property type="match status" value="1"/>
</dbReference>
<feature type="domain" description="Glutamine amidotransferase" evidence="2">
    <location>
        <begin position="4"/>
        <end position="185"/>
    </location>
</feature>
<accession>A0A1G8U579</accession>
<dbReference type="GO" id="GO:0016740">
    <property type="term" value="F:transferase activity"/>
    <property type="evidence" value="ECO:0007669"/>
    <property type="project" value="UniProtKB-KW"/>
</dbReference>
<keyword evidence="1 3" id="KW-0315">Glutamine amidotransferase</keyword>
<dbReference type="InterPro" id="IPR006221">
    <property type="entry name" value="TrpG/PapA_dom"/>
</dbReference>
<sequence length="193" mass="21701">MIYMIDHYDSFTYNLVQYIGEMGEDITVRRHDDVTVEEIKQLSPDLIILSPGPQSPEKMERTQEVIGTFYKDIPIFGVCLGHQALAYHFGGEIIRADELMHGKSSPIDHDASVVYENLPKPLTAMRYHSLIVDLHTLPRCFDITAATSEGVIMGIRHREYPLEGVQFHPESIGTVEGKQLIKNMLAAYIAVGA</sequence>
<reference evidence="4" key="1">
    <citation type="submission" date="2016-10" db="EMBL/GenBank/DDBJ databases">
        <authorList>
            <person name="Varghese N."/>
            <person name="Submissions S."/>
        </authorList>
    </citation>
    <scope>NUCLEOTIDE SEQUENCE [LARGE SCALE GENOMIC DNA]</scope>
    <source>
        <strain evidence="4">DSM 4771</strain>
    </source>
</reference>
<gene>
    <name evidence="3" type="ORF">SAMN04490247_2055</name>
</gene>
<dbReference type="PRINTS" id="PR00097">
    <property type="entry name" value="ANTSNTHASEII"/>
</dbReference>
<dbReference type="AlphaFoldDB" id="A0A1G8U579"/>
<name>A0A1G8U579_9BACI</name>
<dbReference type="PANTHER" id="PTHR43418:SF4">
    <property type="entry name" value="MULTIFUNCTIONAL TRYPTOPHAN BIOSYNTHESIS PROTEIN"/>
    <property type="match status" value="1"/>
</dbReference>
<dbReference type="InterPro" id="IPR029062">
    <property type="entry name" value="Class_I_gatase-like"/>
</dbReference>
<dbReference type="Gene3D" id="3.40.50.880">
    <property type="match status" value="1"/>
</dbReference>
<dbReference type="PRINTS" id="PR00096">
    <property type="entry name" value="GATASE"/>
</dbReference>
<dbReference type="FunFam" id="3.40.50.880:FF:000003">
    <property type="entry name" value="Anthranilate synthase component II"/>
    <property type="match status" value="1"/>
</dbReference>
<evidence type="ECO:0000313" key="3">
    <source>
        <dbReference type="EMBL" id="SDJ48976.1"/>
    </source>
</evidence>
<dbReference type="NCBIfam" id="TIGR00566">
    <property type="entry name" value="trpG_papA"/>
    <property type="match status" value="1"/>
</dbReference>
<dbReference type="PRINTS" id="PR00099">
    <property type="entry name" value="CPSGATASE"/>
</dbReference>
<dbReference type="CDD" id="cd01743">
    <property type="entry name" value="GATase1_Anthranilate_Synthase"/>
    <property type="match status" value="1"/>
</dbReference>
<dbReference type="PROSITE" id="PS51273">
    <property type="entry name" value="GATASE_TYPE_1"/>
    <property type="match status" value="1"/>
</dbReference>
<dbReference type="RefSeq" id="WP_093193783.1">
    <property type="nucleotide sequence ID" value="NZ_FNEV01000006.1"/>
</dbReference>
<dbReference type="GO" id="GO:0000162">
    <property type="term" value="P:L-tryptophan biosynthetic process"/>
    <property type="evidence" value="ECO:0007669"/>
    <property type="project" value="TreeGrafter"/>
</dbReference>
<dbReference type="EMBL" id="FNEV01000006">
    <property type="protein sequence ID" value="SDJ48976.1"/>
    <property type="molecule type" value="Genomic_DNA"/>
</dbReference>
<proteinExistence type="predicted"/>
<evidence type="ECO:0000256" key="1">
    <source>
        <dbReference type="ARBA" id="ARBA00022962"/>
    </source>
</evidence>
<organism evidence="3 4">
    <name type="scientific">Salimicrobium halophilum</name>
    <dbReference type="NCBI Taxonomy" id="86666"/>
    <lineage>
        <taxon>Bacteria</taxon>
        <taxon>Bacillati</taxon>
        <taxon>Bacillota</taxon>
        <taxon>Bacilli</taxon>
        <taxon>Bacillales</taxon>
        <taxon>Bacillaceae</taxon>
        <taxon>Salimicrobium</taxon>
    </lineage>
</organism>
<keyword evidence="3" id="KW-0808">Transferase</keyword>
<dbReference type="Proteomes" id="UP000199225">
    <property type="component" value="Unassembled WGS sequence"/>
</dbReference>
<dbReference type="InterPro" id="IPR050472">
    <property type="entry name" value="Anth_synth/Amidotransfase"/>
</dbReference>
<keyword evidence="4" id="KW-1185">Reference proteome</keyword>
<evidence type="ECO:0000313" key="4">
    <source>
        <dbReference type="Proteomes" id="UP000199225"/>
    </source>
</evidence>
<dbReference type="OrthoDB" id="9804328at2"/>
<dbReference type="GO" id="GO:0004049">
    <property type="term" value="F:anthranilate synthase activity"/>
    <property type="evidence" value="ECO:0007669"/>
    <property type="project" value="TreeGrafter"/>
</dbReference>
<protein>
    <submittedName>
        <fullName evidence="3">Anthranilate synthase, component II /aminodeoxychorismate synthase, glutamine amidotransferase subunit</fullName>
    </submittedName>
</protein>
<dbReference type="InterPro" id="IPR017926">
    <property type="entry name" value="GATASE"/>
</dbReference>
<evidence type="ECO:0000259" key="2">
    <source>
        <dbReference type="Pfam" id="PF00117"/>
    </source>
</evidence>